<name>A0A0B6ZG84_9EUPU</name>
<dbReference type="AlphaFoldDB" id="A0A0B6ZG84"/>
<protein>
    <recommendedName>
        <fullName evidence="3">Allatotropin</fullName>
    </recommendedName>
</protein>
<evidence type="ECO:0000313" key="2">
    <source>
        <dbReference type="EMBL" id="CEK66861.1"/>
    </source>
</evidence>
<feature type="non-terminal residue" evidence="2">
    <location>
        <position position="1"/>
    </location>
</feature>
<reference evidence="2" key="1">
    <citation type="submission" date="2014-12" db="EMBL/GenBank/DDBJ databases">
        <title>Insight into the proteome of Arion vulgaris.</title>
        <authorList>
            <person name="Aradska J."/>
            <person name="Bulat T."/>
            <person name="Smidak R."/>
            <person name="Sarate P."/>
            <person name="Gangsoo J."/>
            <person name="Sialana F."/>
            <person name="Bilban M."/>
            <person name="Lubec G."/>
        </authorList>
    </citation>
    <scope>NUCLEOTIDE SEQUENCE</scope>
    <source>
        <tissue evidence="2">Skin</tissue>
    </source>
</reference>
<evidence type="ECO:0000256" key="1">
    <source>
        <dbReference type="SAM" id="Phobius"/>
    </source>
</evidence>
<feature type="transmembrane region" description="Helical" evidence="1">
    <location>
        <begin position="22"/>
        <end position="41"/>
    </location>
</feature>
<organism evidence="2">
    <name type="scientific">Arion vulgaris</name>
    <dbReference type="NCBI Taxonomy" id="1028688"/>
    <lineage>
        <taxon>Eukaryota</taxon>
        <taxon>Metazoa</taxon>
        <taxon>Spiralia</taxon>
        <taxon>Lophotrochozoa</taxon>
        <taxon>Mollusca</taxon>
        <taxon>Gastropoda</taxon>
        <taxon>Heterobranchia</taxon>
        <taxon>Euthyneura</taxon>
        <taxon>Panpulmonata</taxon>
        <taxon>Eupulmonata</taxon>
        <taxon>Stylommatophora</taxon>
        <taxon>Helicina</taxon>
        <taxon>Arionoidea</taxon>
        <taxon>Arionidae</taxon>
        <taxon>Arion</taxon>
    </lineage>
</organism>
<dbReference type="EMBL" id="HACG01019996">
    <property type="protein sequence ID" value="CEK66861.1"/>
    <property type="molecule type" value="Transcribed_RNA"/>
</dbReference>
<keyword evidence="1" id="KW-0472">Membrane</keyword>
<gene>
    <name evidence="2" type="primary">ORF60437</name>
</gene>
<accession>A0A0B6ZG84</accession>
<proteinExistence type="predicted"/>
<keyword evidence="1" id="KW-1133">Transmembrane helix</keyword>
<sequence>QVHFVTNNKAIITSYNMNPTYINMRLAAALLVFCLCNIVLTEQMTHNRHKRGFRQDAASRVAHGYGKRGDIFNSRERLSQSQIENLSNALEGVIHGSTTPVEEIEELLASHPNLARLLLQKYAESVGDDFVSSEQLSKRVIKK</sequence>
<keyword evidence="1" id="KW-0812">Transmembrane</keyword>
<evidence type="ECO:0008006" key="3">
    <source>
        <dbReference type="Google" id="ProtNLM"/>
    </source>
</evidence>